<name>A0A4Z2IZP8_9TELE</name>
<evidence type="ECO:0000313" key="2">
    <source>
        <dbReference type="EMBL" id="TNN83227.1"/>
    </source>
</evidence>
<comment type="caution">
    <text evidence="2">The sequence shown here is derived from an EMBL/GenBank/DDBJ whole genome shotgun (WGS) entry which is preliminary data.</text>
</comment>
<organism evidence="2 3">
    <name type="scientific">Liparis tanakae</name>
    <name type="common">Tanaka's snailfish</name>
    <dbReference type="NCBI Taxonomy" id="230148"/>
    <lineage>
        <taxon>Eukaryota</taxon>
        <taxon>Metazoa</taxon>
        <taxon>Chordata</taxon>
        <taxon>Craniata</taxon>
        <taxon>Vertebrata</taxon>
        <taxon>Euteleostomi</taxon>
        <taxon>Actinopterygii</taxon>
        <taxon>Neopterygii</taxon>
        <taxon>Teleostei</taxon>
        <taxon>Neoteleostei</taxon>
        <taxon>Acanthomorphata</taxon>
        <taxon>Eupercaria</taxon>
        <taxon>Perciformes</taxon>
        <taxon>Cottioidei</taxon>
        <taxon>Cottales</taxon>
        <taxon>Liparidae</taxon>
        <taxon>Liparis</taxon>
    </lineage>
</organism>
<feature type="region of interest" description="Disordered" evidence="1">
    <location>
        <begin position="1"/>
        <end position="21"/>
    </location>
</feature>
<accession>A0A4Z2IZP8</accession>
<feature type="compositionally biased region" description="Polar residues" evidence="1">
    <location>
        <begin position="69"/>
        <end position="78"/>
    </location>
</feature>
<dbReference type="AlphaFoldDB" id="A0A4Z2IZP8"/>
<dbReference type="EMBL" id="SRLO01000034">
    <property type="protein sequence ID" value="TNN83227.1"/>
    <property type="molecule type" value="Genomic_DNA"/>
</dbReference>
<evidence type="ECO:0000313" key="3">
    <source>
        <dbReference type="Proteomes" id="UP000314294"/>
    </source>
</evidence>
<dbReference type="Proteomes" id="UP000314294">
    <property type="component" value="Unassembled WGS sequence"/>
</dbReference>
<gene>
    <name evidence="2" type="ORF">EYF80_006560</name>
</gene>
<evidence type="ECO:0000256" key="1">
    <source>
        <dbReference type="SAM" id="MobiDB-lite"/>
    </source>
</evidence>
<reference evidence="2 3" key="1">
    <citation type="submission" date="2019-03" db="EMBL/GenBank/DDBJ databases">
        <title>First draft genome of Liparis tanakae, snailfish: a comprehensive survey of snailfish specific genes.</title>
        <authorList>
            <person name="Kim W."/>
            <person name="Song I."/>
            <person name="Jeong J.-H."/>
            <person name="Kim D."/>
            <person name="Kim S."/>
            <person name="Ryu S."/>
            <person name="Song J.Y."/>
            <person name="Lee S.K."/>
        </authorList>
    </citation>
    <scope>NUCLEOTIDE SEQUENCE [LARGE SCALE GENOMIC DNA]</scope>
    <source>
        <tissue evidence="2">Muscle</tissue>
    </source>
</reference>
<keyword evidence="3" id="KW-1185">Reference proteome</keyword>
<protein>
    <submittedName>
        <fullName evidence="2">Uncharacterized protein</fullName>
    </submittedName>
</protein>
<feature type="region of interest" description="Disordered" evidence="1">
    <location>
        <begin position="54"/>
        <end position="78"/>
    </location>
</feature>
<sequence>MFLKRSGLQLEEAERSHDSDGDVFDVSHTVSIKLKWSKPSAKPHSISVRWCFPSSTRDMPTRKAHSTSRMRSGTASTR</sequence>
<proteinExistence type="predicted"/>